<dbReference type="Gene3D" id="1.25.40.10">
    <property type="entry name" value="Tetratricopeptide repeat domain"/>
    <property type="match status" value="1"/>
</dbReference>
<name>Q2IKZ8_ANADE</name>
<protein>
    <submittedName>
        <fullName evidence="1">Tetratricopeptide repeat protein</fullName>
    </submittedName>
</protein>
<dbReference type="AlphaFoldDB" id="Q2IKZ8"/>
<proteinExistence type="predicted"/>
<gene>
    <name evidence="1" type="ordered locus">Adeh_2559</name>
</gene>
<dbReference type="KEGG" id="ade:Adeh_2559"/>
<evidence type="ECO:0000313" key="1">
    <source>
        <dbReference type="EMBL" id="ABC82329.1"/>
    </source>
</evidence>
<dbReference type="InterPro" id="IPR011990">
    <property type="entry name" value="TPR-like_helical_dom_sf"/>
</dbReference>
<evidence type="ECO:0000313" key="2">
    <source>
        <dbReference type="Proteomes" id="UP000001935"/>
    </source>
</evidence>
<dbReference type="HOGENOM" id="CLU_1222693_0_0_7"/>
<accession>Q2IKZ8</accession>
<dbReference type="SUPFAM" id="SSF48452">
    <property type="entry name" value="TPR-like"/>
    <property type="match status" value="1"/>
</dbReference>
<organism evidence="1 2">
    <name type="scientific">Anaeromyxobacter dehalogenans (strain 2CP-C)</name>
    <dbReference type="NCBI Taxonomy" id="290397"/>
    <lineage>
        <taxon>Bacteria</taxon>
        <taxon>Pseudomonadati</taxon>
        <taxon>Myxococcota</taxon>
        <taxon>Myxococcia</taxon>
        <taxon>Myxococcales</taxon>
        <taxon>Cystobacterineae</taxon>
        <taxon>Anaeromyxobacteraceae</taxon>
        <taxon>Anaeromyxobacter</taxon>
    </lineage>
</organism>
<dbReference type="EMBL" id="CP000251">
    <property type="protein sequence ID" value="ABC82329.1"/>
    <property type="molecule type" value="Genomic_DNA"/>
</dbReference>
<sequence length="226" mass="23163">MEPHLDTSLPGPAGRRGRRLERRRGACALAAAAALALGAGCTRAARARFEGTRPASLLVEVLPRSAEVLLDDRPLGRGARTVPVDRADAGGHVLRFRAPGYVEEVREVPGGLAGVRVGAALQPEGWPYGPLDLDEPRGLAAAAEVLLGGGEAADAADYAARAVALEPSLAEAHRALGSARAAQGDRRGAAAAWGEYLRLRPDAPDAAQVAERLDALDGGDGAPGGN</sequence>
<reference evidence="1 2" key="1">
    <citation type="submission" date="2006-01" db="EMBL/GenBank/DDBJ databases">
        <title>Complete sequence of Anaeromyxobacter dehalogenans 2CP-C.</title>
        <authorList>
            <consortium name="US DOE Joint Genome Institute"/>
            <person name="Copeland A."/>
            <person name="Lucas S."/>
            <person name="Lapidus A."/>
            <person name="Barry K."/>
            <person name="Detter J.C."/>
            <person name="Glavina T."/>
            <person name="Hammon N."/>
            <person name="Israni S."/>
            <person name="Pitluck S."/>
            <person name="Brettin T."/>
            <person name="Bruce D."/>
            <person name="Han C."/>
            <person name="Tapia R."/>
            <person name="Gilna P."/>
            <person name="Kiss H."/>
            <person name="Schmutz J."/>
            <person name="Larimer F."/>
            <person name="Land M."/>
            <person name="Kyrpides N."/>
            <person name="Anderson I."/>
            <person name="Sanford R.A."/>
            <person name="Ritalahti K.M."/>
            <person name="Thomas H.S."/>
            <person name="Kirby J.R."/>
            <person name="Zhulin I.B."/>
            <person name="Loeffler F.E."/>
            <person name="Richardson P."/>
        </authorList>
    </citation>
    <scope>NUCLEOTIDE SEQUENCE [LARGE SCALE GENOMIC DNA]</scope>
    <source>
        <strain evidence="1 2">2CP-C</strain>
    </source>
</reference>
<dbReference type="STRING" id="290397.Adeh_2559"/>
<dbReference type="Proteomes" id="UP000001935">
    <property type="component" value="Chromosome"/>
</dbReference>